<proteinExistence type="inferred from homology"/>
<keyword evidence="6" id="KW-0675">Receptor</keyword>
<evidence type="ECO:0000256" key="8">
    <source>
        <dbReference type="SAM" id="Phobius"/>
    </source>
</evidence>
<feature type="transmembrane region" description="Helical" evidence="8">
    <location>
        <begin position="359"/>
        <end position="379"/>
    </location>
</feature>
<feature type="transmembrane region" description="Helical" evidence="8">
    <location>
        <begin position="91"/>
        <end position="114"/>
    </location>
</feature>
<protein>
    <recommendedName>
        <fullName evidence="9">G-protein coupled receptors family 1 profile domain-containing protein</fullName>
    </recommendedName>
</protein>
<evidence type="ECO:0000256" key="1">
    <source>
        <dbReference type="ARBA" id="ARBA00004651"/>
    </source>
</evidence>
<keyword evidence="11" id="KW-1185">Reference proteome</keyword>
<feature type="compositionally biased region" description="Low complexity" evidence="7">
    <location>
        <begin position="432"/>
        <end position="443"/>
    </location>
</feature>
<dbReference type="PROSITE" id="PS50262">
    <property type="entry name" value="G_PROTEIN_RECEP_F1_2"/>
    <property type="match status" value="1"/>
</dbReference>
<dbReference type="PRINTS" id="PR00237">
    <property type="entry name" value="GPCRRHODOPSN"/>
</dbReference>
<keyword evidence="2" id="KW-1003">Cell membrane</keyword>
<comment type="similarity">
    <text evidence="6">Belongs to the G-protein coupled receptor 1 family.</text>
</comment>
<evidence type="ECO:0000313" key="10">
    <source>
        <dbReference type="EMBL" id="CAK8676141.1"/>
    </source>
</evidence>
<evidence type="ECO:0000259" key="9">
    <source>
        <dbReference type="PROSITE" id="PS50262"/>
    </source>
</evidence>
<feature type="transmembrane region" description="Helical" evidence="8">
    <location>
        <begin position="159"/>
        <end position="180"/>
    </location>
</feature>
<dbReference type="EMBL" id="CAWYQH010000024">
    <property type="protein sequence ID" value="CAK8676141.1"/>
    <property type="molecule type" value="Genomic_DNA"/>
</dbReference>
<feature type="region of interest" description="Disordered" evidence="7">
    <location>
        <begin position="427"/>
        <end position="446"/>
    </location>
</feature>
<evidence type="ECO:0000313" key="11">
    <source>
        <dbReference type="Proteomes" id="UP001642483"/>
    </source>
</evidence>
<dbReference type="Gene3D" id="1.20.1070.10">
    <property type="entry name" value="Rhodopsin 7-helix transmembrane proteins"/>
    <property type="match status" value="1"/>
</dbReference>
<feature type="transmembrane region" description="Helical" evidence="8">
    <location>
        <begin position="266"/>
        <end position="288"/>
    </location>
</feature>
<reference evidence="10 11" key="1">
    <citation type="submission" date="2024-02" db="EMBL/GenBank/DDBJ databases">
        <authorList>
            <person name="Daric V."/>
            <person name="Darras S."/>
        </authorList>
    </citation>
    <scope>NUCLEOTIDE SEQUENCE [LARGE SCALE GENOMIC DNA]</scope>
</reference>
<evidence type="ECO:0000256" key="4">
    <source>
        <dbReference type="ARBA" id="ARBA00022989"/>
    </source>
</evidence>
<keyword evidence="5 8" id="KW-0472">Membrane</keyword>
<dbReference type="SUPFAM" id="SSF81321">
    <property type="entry name" value="Family A G protein-coupled receptor-like"/>
    <property type="match status" value="1"/>
</dbReference>
<sequence>MSSISHEEFNEMTEVDKTNQMRNATRFAGVGKSLQGVGLPSQMTYYEGIALTDEMDLTGMLNTSYVGNTTSFLLNSEENTCSTVGERKVTLAEIIACVISILTVAENVVILIAITRGPRCLRKPPYWFIASLAAADLLTGFEVVLAIFVPVGNSPLSRIVLKGMAVVTFIVSINSLLLVSMDRYLRIAHHVDYDRLLKRRTVIMLILASWLISFGLFLITPLLGWSCAEQYCCAMDGLCVCRRSVYGSSICDTQCSKSFVPFSKRYILTGVVYFIISILVMTGLYAALFKVVKKKSFGHPRTANGSSSGTSKAKKREVQLAKTLIITLGIFVICWLPVMALFVADLIIKSPTTQLAKVFDYALVPSVVNSFLNPIIYSIRLPRMRQTVKQVVLPCLFNGEKTYFGATWATNTSLDRSIRRKSVRKRLEKLKGPSGSSTGSTKSQLITARSRLMSTKSVKSLNSEVSVSVHSSSTAQPASAPKN</sequence>
<organism evidence="10 11">
    <name type="scientific">Clavelina lepadiformis</name>
    <name type="common">Light-bulb sea squirt</name>
    <name type="synonym">Ascidia lepadiformis</name>
    <dbReference type="NCBI Taxonomy" id="159417"/>
    <lineage>
        <taxon>Eukaryota</taxon>
        <taxon>Metazoa</taxon>
        <taxon>Chordata</taxon>
        <taxon>Tunicata</taxon>
        <taxon>Ascidiacea</taxon>
        <taxon>Aplousobranchia</taxon>
        <taxon>Clavelinidae</taxon>
        <taxon>Clavelina</taxon>
    </lineage>
</organism>
<keyword evidence="6" id="KW-0297">G-protein coupled receptor</keyword>
<feature type="transmembrane region" description="Helical" evidence="8">
    <location>
        <begin position="126"/>
        <end position="147"/>
    </location>
</feature>
<dbReference type="Pfam" id="PF00001">
    <property type="entry name" value="7tm_1"/>
    <property type="match status" value="1"/>
</dbReference>
<dbReference type="Proteomes" id="UP001642483">
    <property type="component" value="Unassembled WGS sequence"/>
</dbReference>
<gene>
    <name evidence="10" type="ORF">CVLEPA_LOCUS5627</name>
</gene>
<dbReference type="InterPro" id="IPR000276">
    <property type="entry name" value="GPCR_Rhodpsn"/>
</dbReference>
<evidence type="ECO:0000256" key="6">
    <source>
        <dbReference type="RuleBase" id="RU000688"/>
    </source>
</evidence>
<evidence type="ECO:0000256" key="7">
    <source>
        <dbReference type="SAM" id="MobiDB-lite"/>
    </source>
</evidence>
<accession>A0ABP0F9S0</accession>
<keyword evidence="6" id="KW-0807">Transducer</keyword>
<comment type="subcellular location">
    <subcellularLocation>
        <location evidence="1">Cell membrane</location>
        <topology evidence="1">Multi-pass membrane protein</topology>
    </subcellularLocation>
</comment>
<comment type="caution">
    <text evidence="10">The sequence shown here is derived from an EMBL/GenBank/DDBJ whole genome shotgun (WGS) entry which is preliminary data.</text>
</comment>
<feature type="domain" description="G-protein coupled receptors family 1 profile" evidence="9">
    <location>
        <begin position="106"/>
        <end position="377"/>
    </location>
</feature>
<keyword evidence="4 8" id="KW-1133">Transmembrane helix</keyword>
<dbReference type="PANTHER" id="PTHR22750">
    <property type="entry name" value="G-PROTEIN COUPLED RECEPTOR"/>
    <property type="match status" value="1"/>
</dbReference>
<dbReference type="SMART" id="SM01381">
    <property type="entry name" value="7TM_GPCR_Srsx"/>
    <property type="match status" value="1"/>
</dbReference>
<evidence type="ECO:0000256" key="2">
    <source>
        <dbReference type="ARBA" id="ARBA00022475"/>
    </source>
</evidence>
<evidence type="ECO:0000256" key="5">
    <source>
        <dbReference type="ARBA" id="ARBA00023136"/>
    </source>
</evidence>
<name>A0ABP0F9S0_CLALP</name>
<feature type="transmembrane region" description="Helical" evidence="8">
    <location>
        <begin position="324"/>
        <end position="347"/>
    </location>
</feature>
<feature type="transmembrane region" description="Helical" evidence="8">
    <location>
        <begin position="201"/>
        <end position="219"/>
    </location>
</feature>
<dbReference type="InterPro" id="IPR017452">
    <property type="entry name" value="GPCR_Rhodpsn_7TM"/>
</dbReference>
<dbReference type="PROSITE" id="PS00237">
    <property type="entry name" value="G_PROTEIN_RECEP_F1_1"/>
    <property type="match status" value="1"/>
</dbReference>
<keyword evidence="3 6" id="KW-0812">Transmembrane</keyword>
<evidence type="ECO:0000256" key="3">
    <source>
        <dbReference type="ARBA" id="ARBA00022692"/>
    </source>
</evidence>